<dbReference type="SUPFAM" id="SSF52833">
    <property type="entry name" value="Thioredoxin-like"/>
    <property type="match status" value="1"/>
</dbReference>
<dbReference type="EC" id="5.99.1.4" evidence="1"/>
<organism evidence="4">
    <name type="scientific">Variovorax paradoxus</name>
    <dbReference type="NCBI Taxonomy" id="34073"/>
    <lineage>
        <taxon>Bacteria</taxon>
        <taxon>Pseudomonadati</taxon>
        <taxon>Pseudomonadota</taxon>
        <taxon>Betaproteobacteria</taxon>
        <taxon>Burkholderiales</taxon>
        <taxon>Comamonadaceae</taxon>
        <taxon>Variovorax</taxon>
    </lineage>
</organism>
<feature type="active site" description="Nucleophile" evidence="2">
    <location>
        <position position="27"/>
    </location>
</feature>
<dbReference type="GO" id="GO:1901170">
    <property type="term" value="P:naphthalene catabolic process"/>
    <property type="evidence" value="ECO:0007669"/>
    <property type="project" value="InterPro"/>
</dbReference>
<dbReference type="PANTHER" id="PTHR42943:SF13">
    <property type="entry name" value="GLUTATHIONE S-TRANSFERASE KAPPA-RELATED"/>
    <property type="match status" value="1"/>
</dbReference>
<dbReference type="GO" id="GO:0004602">
    <property type="term" value="F:glutathione peroxidase activity"/>
    <property type="evidence" value="ECO:0007669"/>
    <property type="project" value="TreeGrafter"/>
</dbReference>
<protein>
    <recommendedName>
        <fullName evidence="1">2-hydroxychromene-2-carboxylate isomerase</fullName>
        <ecNumber evidence="1">5.99.1.4</ecNumber>
    </recommendedName>
</protein>
<dbReference type="PIRSF" id="PIRSF006386">
    <property type="entry name" value="HCCAis_GSTk"/>
    <property type="match status" value="1"/>
</dbReference>
<comment type="catalytic activity">
    <reaction evidence="1">
        <text>2-hydroxychromene-2-carboxylate = (3E)-4-(2-hydroxyphenyl)-2-oxobut-3-enoate</text>
        <dbReference type="Rhea" id="RHEA:27401"/>
        <dbReference type="ChEBI" id="CHEBI:59350"/>
        <dbReference type="ChEBI" id="CHEBI:59353"/>
        <dbReference type="EC" id="5.99.1.4"/>
    </reaction>
</comment>
<feature type="domain" description="DSBA-like thioredoxin" evidence="3">
    <location>
        <begin position="19"/>
        <end position="217"/>
    </location>
</feature>
<keyword evidence="1 4" id="KW-0413">Isomerase</keyword>
<dbReference type="EMBL" id="LR743507">
    <property type="protein sequence ID" value="CAA2101841.1"/>
    <property type="molecule type" value="Genomic_DNA"/>
</dbReference>
<proteinExistence type="inferred from homology"/>
<dbReference type="GO" id="GO:0004364">
    <property type="term" value="F:glutathione transferase activity"/>
    <property type="evidence" value="ECO:0007669"/>
    <property type="project" value="TreeGrafter"/>
</dbReference>
<dbReference type="InterPro" id="IPR051924">
    <property type="entry name" value="GST_Kappa/NadH"/>
</dbReference>
<sequence length="224" mass="25008">MADIARARALKIIPPMTALDCYYSLSSPWAYLGGPQLQDIVRRHHVRLTLKPYDFQAVVPQTGGIPLKTRPEPRRTYHALELARWSEYLGMPMNLAPAHYPKGAPSDPNWNKYPGWMVIAAQLQGLDAQPLSHALLRALWAEERDTSRAEVRIAVADENGYDGASLQAMEQSAEVLAAYRVNSAEAVEAGVFGAPTFILNGERFWGQDRLPFLDRALDKLRAAR</sequence>
<name>A0A679IZW5_VARPD</name>
<dbReference type="GO" id="GO:0006749">
    <property type="term" value="P:glutathione metabolic process"/>
    <property type="evidence" value="ECO:0007669"/>
    <property type="project" value="TreeGrafter"/>
</dbReference>
<evidence type="ECO:0000313" key="4">
    <source>
        <dbReference type="EMBL" id="CAA2101841.1"/>
    </source>
</evidence>
<dbReference type="GO" id="GO:0018845">
    <property type="term" value="F:2-hydroxychromene-2-carboxylate isomerase activity"/>
    <property type="evidence" value="ECO:0007669"/>
    <property type="project" value="UniProtKB-UniRule"/>
</dbReference>
<gene>
    <name evidence="4" type="primary">nahD_2</name>
    <name evidence="4" type="ORF">VVAX_01455</name>
</gene>
<reference evidence="4" key="1">
    <citation type="submission" date="2019-12" db="EMBL/GenBank/DDBJ databases">
        <authorList>
            <person name="Cremers G."/>
        </authorList>
    </citation>
    <scope>NUCLEOTIDE SEQUENCE</scope>
    <source>
        <strain evidence="4">Vvax</strain>
    </source>
</reference>
<evidence type="ECO:0000256" key="2">
    <source>
        <dbReference type="PIRSR" id="PIRSR006386-1"/>
    </source>
</evidence>
<comment type="similarity">
    <text evidence="1">Belongs to the GST superfamily. NadH family.</text>
</comment>
<accession>A0A679IZW5</accession>
<dbReference type="AlphaFoldDB" id="A0A679IZW5"/>
<evidence type="ECO:0000256" key="1">
    <source>
        <dbReference type="PIRNR" id="PIRNR006386"/>
    </source>
</evidence>
<dbReference type="InterPro" id="IPR044087">
    <property type="entry name" value="NahD-like"/>
</dbReference>
<dbReference type="CDD" id="cd03022">
    <property type="entry name" value="DsbA_HCCA_Iso"/>
    <property type="match status" value="1"/>
</dbReference>
<dbReference type="Pfam" id="PF01323">
    <property type="entry name" value="DSBA"/>
    <property type="match status" value="1"/>
</dbReference>
<dbReference type="Gene3D" id="3.40.30.10">
    <property type="entry name" value="Glutaredoxin"/>
    <property type="match status" value="1"/>
</dbReference>
<dbReference type="InterPro" id="IPR001853">
    <property type="entry name" value="DSBA-like_thioredoxin_dom"/>
</dbReference>
<dbReference type="PANTHER" id="PTHR42943">
    <property type="entry name" value="GLUTATHIONE S-TRANSFERASE KAPPA"/>
    <property type="match status" value="1"/>
</dbReference>
<dbReference type="InterPro" id="IPR014440">
    <property type="entry name" value="HCCAis_GSTk"/>
</dbReference>
<dbReference type="InterPro" id="IPR036249">
    <property type="entry name" value="Thioredoxin-like_sf"/>
</dbReference>
<evidence type="ECO:0000259" key="3">
    <source>
        <dbReference type="Pfam" id="PF01323"/>
    </source>
</evidence>